<dbReference type="NCBIfam" id="TIGR00466">
    <property type="entry name" value="kdsB"/>
    <property type="match status" value="1"/>
</dbReference>
<dbReference type="Proteomes" id="UP000682951">
    <property type="component" value="Unassembled WGS sequence"/>
</dbReference>
<evidence type="ECO:0000256" key="2">
    <source>
        <dbReference type="ARBA" id="ARBA00022695"/>
    </source>
</evidence>
<dbReference type="Gene3D" id="3.90.550.10">
    <property type="entry name" value="Spore Coat Polysaccharide Biosynthesis Protein SpsA, Chain A"/>
    <property type="match status" value="1"/>
</dbReference>
<keyword evidence="3" id="KW-0448">Lipopolysaccharide biosynthesis</keyword>
<dbReference type="CDD" id="cd02517">
    <property type="entry name" value="CMP-KDO-Synthetase"/>
    <property type="match status" value="1"/>
</dbReference>
<dbReference type="EC" id="2.7.7.38" evidence="4"/>
<evidence type="ECO:0000256" key="3">
    <source>
        <dbReference type="ARBA" id="ARBA00022985"/>
    </source>
</evidence>
<dbReference type="InterPro" id="IPR004528">
    <property type="entry name" value="KdsB"/>
</dbReference>
<gene>
    <name evidence="4" type="primary">kdsB</name>
    <name evidence="4" type="ORF">KDD93_04580</name>
</gene>
<keyword evidence="2 4" id="KW-0548">Nucleotidyltransferase</keyword>
<keyword evidence="1 4" id="KW-0808">Transferase</keyword>
<accession>A0ABS5HK07</accession>
<dbReference type="PANTHER" id="PTHR42866">
    <property type="entry name" value="3-DEOXY-MANNO-OCTULOSONATE CYTIDYLYLTRANSFERASE"/>
    <property type="match status" value="1"/>
</dbReference>
<dbReference type="GO" id="GO:0008690">
    <property type="term" value="F:3-deoxy-manno-octulosonate cytidylyltransferase activity"/>
    <property type="evidence" value="ECO:0007669"/>
    <property type="project" value="UniProtKB-EC"/>
</dbReference>
<dbReference type="NCBIfam" id="NF003952">
    <property type="entry name" value="PRK05450.1-5"/>
    <property type="match status" value="1"/>
</dbReference>
<dbReference type="RefSeq" id="WP_212141889.1">
    <property type="nucleotide sequence ID" value="NZ_JAGSSW010000003.1"/>
</dbReference>
<organism evidence="4 5">
    <name type="scientific">Campylobacter anatolicus</name>
    <dbReference type="NCBI Taxonomy" id="2829105"/>
    <lineage>
        <taxon>Bacteria</taxon>
        <taxon>Pseudomonadati</taxon>
        <taxon>Campylobacterota</taxon>
        <taxon>Epsilonproteobacteria</taxon>
        <taxon>Campylobacterales</taxon>
        <taxon>Campylobacteraceae</taxon>
        <taxon>Campylobacter</taxon>
    </lineage>
</organism>
<evidence type="ECO:0000256" key="1">
    <source>
        <dbReference type="ARBA" id="ARBA00022679"/>
    </source>
</evidence>
<comment type="caution">
    <text evidence="4">The sequence shown here is derived from an EMBL/GenBank/DDBJ whole genome shotgun (WGS) entry which is preliminary data.</text>
</comment>
<dbReference type="EMBL" id="JAGSSW010000003">
    <property type="protein sequence ID" value="MBR8463852.1"/>
    <property type="molecule type" value="Genomic_DNA"/>
</dbReference>
<protein>
    <submittedName>
        <fullName evidence="4">3-deoxy-manno-octulosonate cytidylyltransferase</fullName>
        <ecNumber evidence="4">2.7.7.38</ecNumber>
    </submittedName>
</protein>
<proteinExistence type="predicted"/>
<sequence>MIIIPARLASTRFPNKILCGIGGVPMFVATAKRVSDCDDVCIAVDDESVFKIAQKYGLKAVMTDKDHQSGTDRINQATQILGLNDSEIIINVQADEPFIEPENIAKFKEFCESRRDKAFMFSCYKMIDQSSVDDKNLVKVVTNFDGFALYFSRSRIPFNRSECDAYKAHLGIYGYSVANLREFCSLKSSDLENTEKLEQLRALQNGKCIAMLEIKSDSIGIDSEADYKIALKRLKLIETNKK</sequence>
<dbReference type="Pfam" id="PF02348">
    <property type="entry name" value="CTP_transf_3"/>
    <property type="match status" value="1"/>
</dbReference>
<dbReference type="SUPFAM" id="SSF53448">
    <property type="entry name" value="Nucleotide-diphospho-sugar transferases"/>
    <property type="match status" value="1"/>
</dbReference>
<keyword evidence="5" id="KW-1185">Reference proteome</keyword>
<dbReference type="InterPro" id="IPR003329">
    <property type="entry name" value="Cytidylyl_trans"/>
</dbReference>
<evidence type="ECO:0000313" key="5">
    <source>
        <dbReference type="Proteomes" id="UP000682951"/>
    </source>
</evidence>
<evidence type="ECO:0000313" key="4">
    <source>
        <dbReference type="EMBL" id="MBR8463852.1"/>
    </source>
</evidence>
<reference evidence="4 5" key="1">
    <citation type="submission" date="2021-04" db="EMBL/GenBank/DDBJ databases">
        <title>Molecular and phenotypic characterization and identification of bacterial isolates recovered from the Anatolian ground squirrels (Spermophilus xanthoprymnus) and which have the potential to form a new species in the Campylobacter genus.</title>
        <authorList>
            <person name="Aydin F."/>
            <person name="Abay S."/>
            <person name="Kayman T."/>
            <person name="Karakaya E."/>
            <person name="Mustak H.K."/>
            <person name="Mustak I.B."/>
            <person name="Bilgin N."/>
            <person name="Duzler A."/>
            <person name="Sahin O."/>
            <person name="Guran O."/>
            <person name="Saticioglu I.B."/>
        </authorList>
    </citation>
    <scope>NUCLEOTIDE SEQUENCE [LARGE SCALE GENOMIC DNA]</scope>
    <source>
        <strain evidence="5">faydin-G24</strain>
    </source>
</reference>
<name>A0ABS5HK07_9BACT</name>
<dbReference type="PANTHER" id="PTHR42866:SF2">
    <property type="entry name" value="3-DEOXY-MANNO-OCTULOSONATE CYTIDYLYLTRANSFERASE, MITOCHONDRIAL"/>
    <property type="match status" value="1"/>
</dbReference>
<dbReference type="InterPro" id="IPR029044">
    <property type="entry name" value="Nucleotide-diphossugar_trans"/>
</dbReference>